<comment type="caution">
    <text evidence="2">The sequence shown here is derived from an EMBL/GenBank/DDBJ whole genome shotgun (WGS) entry which is preliminary data.</text>
</comment>
<evidence type="ECO:0000313" key="2">
    <source>
        <dbReference type="EMBL" id="HIX77672.1"/>
    </source>
</evidence>
<feature type="non-terminal residue" evidence="2">
    <location>
        <position position="270"/>
    </location>
</feature>
<name>A0A9D1XDY2_9FIRM</name>
<keyword evidence="1" id="KW-0472">Membrane</keyword>
<reference evidence="2" key="1">
    <citation type="journal article" date="2021" name="PeerJ">
        <title>Extensive microbial diversity within the chicken gut microbiome revealed by metagenomics and culture.</title>
        <authorList>
            <person name="Gilroy R."/>
            <person name="Ravi A."/>
            <person name="Getino M."/>
            <person name="Pursley I."/>
            <person name="Horton D.L."/>
            <person name="Alikhan N.F."/>
            <person name="Baker D."/>
            <person name="Gharbi K."/>
            <person name="Hall N."/>
            <person name="Watson M."/>
            <person name="Adriaenssens E.M."/>
            <person name="Foster-Nyarko E."/>
            <person name="Jarju S."/>
            <person name="Secka A."/>
            <person name="Antonio M."/>
            <person name="Oren A."/>
            <person name="Chaudhuri R.R."/>
            <person name="La Ragione R."/>
            <person name="Hildebrand F."/>
            <person name="Pallen M.J."/>
        </authorList>
    </citation>
    <scope>NUCLEOTIDE SEQUENCE</scope>
    <source>
        <strain evidence="2">CHK183-1962</strain>
    </source>
</reference>
<protein>
    <submittedName>
        <fullName evidence="2">Uncharacterized protein</fullName>
    </submittedName>
</protein>
<keyword evidence="1" id="KW-0812">Transmembrane</keyword>
<dbReference type="EMBL" id="DXEK01000147">
    <property type="protein sequence ID" value="HIX77672.1"/>
    <property type="molecule type" value="Genomic_DNA"/>
</dbReference>
<keyword evidence="1" id="KW-1133">Transmembrane helix</keyword>
<evidence type="ECO:0000256" key="1">
    <source>
        <dbReference type="SAM" id="Phobius"/>
    </source>
</evidence>
<accession>A0A9D1XDY2</accession>
<reference evidence="2" key="2">
    <citation type="submission" date="2021-04" db="EMBL/GenBank/DDBJ databases">
        <authorList>
            <person name="Gilroy R."/>
        </authorList>
    </citation>
    <scope>NUCLEOTIDE SEQUENCE</scope>
    <source>
        <strain evidence="2">CHK183-1962</strain>
    </source>
</reference>
<feature type="transmembrane region" description="Helical" evidence="1">
    <location>
        <begin position="218"/>
        <end position="245"/>
    </location>
</feature>
<dbReference type="AlphaFoldDB" id="A0A9D1XDY2"/>
<gene>
    <name evidence="2" type="ORF">H9734_08790</name>
</gene>
<sequence length="270" mass="30943">MSASINTAYNSLNHEIQLYEDQLSYLTNLDTMIQVASGSYDTAVEKFDVLNYTYDVLLSSIYAQHPEISQITLYVDRDDLFHGKQLRPLSDLASEPWYDSLSEAIRPVWHLDKDGYICMIQRLPNSYIKFISSYSNHCLCIRMTPSHFFQVLDGLSTNYHLQIGTEEEVFFDYTDPTIEDSGNAYDDWTSQTSDRLDNGWQILLEKPSSLLAAPADEMVFIIFLVVLICCVLIFTVSNLLSGFFAQKVNRLLQVMQEVKKGNLSVRIHDN</sequence>
<proteinExistence type="predicted"/>
<dbReference type="Proteomes" id="UP000886890">
    <property type="component" value="Unassembled WGS sequence"/>
</dbReference>
<organism evidence="2 3">
    <name type="scientific">Candidatus Fusicatenibacter merdavium</name>
    <dbReference type="NCBI Taxonomy" id="2838600"/>
    <lineage>
        <taxon>Bacteria</taxon>
        <taxon>Bacillati</taxon>
        <taxon>Bacillota</taxon>
        <taxon>Clostridia</taxon>
        <taxon>Lachnospirales</taxon>
        <taxon>Lachnospiraceae</taxon>
        <taxon>Fusicatenibacter</taxon>
    </lineage>
</organism>
<dbReference type="Gene3D" id="6.10.340.10">
    <property type="match status" value="1"/>
</dbReference>
<evidence type="ECO:0000313" key="3">
    <source>
        <dbReference type="Proteomes" id="UP000886890"/>
    </source>
</evidence>